<reference evidence="5" key="1">
    <citation type="journal article" date="2020" name="Stud. Mycol.">
        <title>101 Dothideomycetes genomes: a test case for predicting lifestyles and emergence of pathogens.</title>
        <authorList>
            <person name="Haridas S."/>
            <person name="Albert R."/>
            <person name="Binder M."/>
            <person name="Bloem J."/>
            <person name="Labutti K."/>
            <person name="Salamov A."/>
            <person name="Andreopoulos B."/>
            <person name="Baker S."/>
            <person name="Barry K."/>
            <person name="Bills G."/>
            <person name="Bluhm B."/>
            <person name="Cannon C."/>
            <person name="Castanera R."/>
            <person name="Culley D."/>
            <person name="Daum C."/>
            <person name="Ezra D."/>
            <person name="Gonzalez J."/>
            <person name="Henrissat B."/>
            <person name="Kuo A."/>
            <person name="Liang C."/>
            <person name="Lipzen A."/>
            <person name="Lutzoni F."/>
            <person name="Magnuson J."/>
            <person name="Mondo S."/>
            <person name="Nolan M."/>
            <person name="Ohm R."/>
            <person name="Pangilinan J."/>
            <person name="Park H.-J."/>
            <person name="Ramirez L."/>
            <person name="Alfaro M."/>
            <person name="Sun H."/>
            <person name="Tritt A."/>
            <person name="Yoshinaga Y."/>
            <person name="Zwiers L.-H."/>
            <person name="Turgeon B."/>
            <person name="Goodwin S."/>
            <person name="Spatafora J."/>
            <person name="Crous P."/>
            <person name="Grigoriev I."/>
        </authorList>
    </citation>
    <scope>NUCLEOTIDE SEQUENCE</scope>
    <source>
        <strain evidence="5">CBS 269.34</strain>
    </source>
</reference>
<dbReference type="OrthoDB" id="3800261at2759"/>
<evidence type="ECO:0000256" key="4">
    <source>
        <dbReference type="SAM" id="SignalP"/>
    </source>
</evidence>
<feature type="region of interest" description="Disordered" evidence="3">
    <location>
        <begin position="199"/>
        <end position="246"/>
    </location>
</feature>
<evidence type="ECO:0000256" key="3">
    <source>
        <dbReference type="SAM" id="MobiDB-lite"/>
    </source>
</evidence>
<sequence>MRPSLQFQLLFVSLCLASVAEERPACNADDCARAVNGTRRGYGHPATGTRDCISYMTTIVPVGTAVVETTEISDSTVTIYPPWISSTAAELIGETRWAKRHPVPQYGYFTTSSTKNPIPAYATHACTDLSLYSSACSCMGITAATITASFVTTTSTISKTITHFVTFLATKGYPNSTSVTSSSSSLIWGTGTTGYPYPNSTSLTPTTLGTGTTGNSHSTSGTAGLPPSSASNSSSSGTPSPTHSSIGSWSHFSNSSMASSAASSTGLTLTGTSGTASSVVIGPTNSTLSPSSISTLLNSSVPSTLHLSSSSASLPSTPILNSTSILSTSLPTSLSSIRTLNTTVLSSTTFSFTVSSFTSISSTSLWSTSLTSSSVPLSTPAPSASVSSSSIPSLSLESSSSSFPSSLHDTTLPTTLASSTGISSSVATSTSVSPCATGSPNARLCFGSCINPLTDNNNCGGCGNKCASGTECTNGLCARAFCRSLCGAFGKCGPEEDNCLCGIVAEGRGVCLDGDMKCSSLPSCIRSSECIPGYVCAVGTCCDTDTVRGVCVSEVGCGAGSEATKRNHEEYKFESTGMLVGGMPRSVQEHGFM</sequence>
<accession>A0A6A6QQN2</accession>
<feature type="chain" id="PRO_5025504009" description="Chitin-binding type-1 domain-containing protein" evidence="4">
    <location>
        <begin position="22"/>
        <end position="593"/>
    </location>
</feature>
<evidence type="ECO:0000313" key="6">
    <source>
        <dbReference type="Proteomes" id="UP000799750"/>
    </source>
</evidence>
<feature type="signal peptide" evidence="4">
    <location>
        <begin position="1"/>
        <end position="21"/>
    </location>
</feature>
<dbReference type="InterPro" id="IPR006969">
    <property type="entry name" value="Stig-like"/>
</dbReference>
<dbReference type="EMBL" id="MU004192">
    <property type="protein sequence ID" value="KAF2493157.1"/>
    <property type="molecule type" value="Genomic_DNA"/>
</dbReference>
<evidence type="ECO:0000313" key="5">
    <source>
        <dbReference type="EMBL" id="KAF2493157.1"/>
    </source>
</evidence>
<name>A0A6A6QQN2_9PEZI</name>
<dbReference type="AlphaFoldDB" id="A0A6A6QQN2"/>
<comment type="similarity">
    <text evidence="1">Belongs to the STIG1 family.</text>
</comment>
<dbReference type="Pfam" id="PF04885">
    <property type="entry name" value="Stig1"/>
    <property type="match status" value="1"/>
</dbReference>
<proteinExistence type="inferred from homology"/>
<evidence type="ECO:0000256" key="2">
    <source>
        <dbReference type="ARBA" id="ARBA00022729"/>
    </source>
</evidence>
<keyword evidence="6" id="KW-1185">Reference proteome</keyword>
<gene>
    <name evidence="5" type="ORF">BU16DRAFT_72944</name>
</gene>
<evidence type="ECO:0000256" key="1">
    <source>
        <dbReference type="ARBA" id="ARBA00006010"/>
    </source>
</evidence>
<protein>
    <recommendedName>
        <fullName evidence="7">Chitin-binding type-1 domain-containing protein</fullName>
    </recommendedName>
</protein>
<dbReference type="Proteomes" id="UP000799750">
    <property type="component" value="Unassembled WGS sequence"/>
</dbReference>
<keyword evidence="2 4" id="KW-0732">Signal</keyword>
<evidence type="ECO:0008006" key="7">
    <source>
        <dbReference type="Google" id="ProtNLM"/>
    </source>
</evidence>
<organism evidence="5 6">
    <name type="scientific">Lophium mytilinum</name>
    <dbReference type="NCBI Taxonomy" id="390894"/>
    <lineage>
        <taxon>Eukaryota</taxon>
        <taxon>Fungi</taxon>
        <taxon>Dikarya</taxon>
        <taxon>Ascomycota</taxon>
        <taxon>Pezizomycotina</taxon>
        <taxon>Dothideomycetes</taxon>
        <taxon>Pleosporomycetidae</taxon>
        <taxon>Mytilinidiales</taxon>
        <taxon>Mytilinidiaceae</taxon>
        <taxon>Lophium</taxon>
    </lineage>
</organism>